<proteinExistence type="predicted"/>
<dbReference type="Gene3D" id="3.20.20.300">
    <property type="entry name" value="Glycoside hydrolase, family 3, N-terminal domain"/>
    <property type="match status" value="1"/>
</dbReference>
<dbReference type="AlphaFoldDB" id="A0A9D2PLX7"/>
<reference evidence="3" key="1">
    <citation type="journal article" date="2021" name="PeerJ">
        <title>Extensive microbial diversity within the chicken gut microbiome revealed by metagenomics and culture.</title>
        <authorList>
            <person name="Gilroy R."/>
            <person name="Ravi A."/>
            <person name="Getino M."/>
            <person name="Pursley I."/>
            <person name="Horton D.L."/>
            <person name="Alikhan N.F."/>
            <person name="Baker D."/>
            <person name="Gharbi K."/>
            <person name="Hall N."/>
            <person name="Watson M."/>
            <person name="Adriaenssens E.M."/>
            <person name="Foster-Nyarko E."/>
            <person name="Jarju S."/>
            <person name="Secka A."/>
            <person name="Antonio M."/>
            <person name="Oren A."/>
            <person name="Chaudhuri R.R."/>
            <person name="La Ragione R."/>
            <person name="Hildebrand F."/>
            <person name="Pallen M.J."/>
        </authorList>
    </citation>
    <scope>NUCLEOTIDE SEQUENCE</scope>
    <source>
        <strain evidence="3">ChiBcec2-3848</strain>
    </source>
</reference>
<dbReference type="InterPro" id="IPR013783">
    <property type="entry name" value="Ig-like_fold"/>
</dbReference>
<evidence type="ECO:0000313" key="4">
    <source>
        <dbReference type="Proteomes" id="UP000823886"/>
    </source>
</evidence>
<dbReference type="InterPro" id="IPR036962">
    <property type="entry name" value="Glyco_hydro_3_N_sf"/>
</dbReference>
<accession>A0A9D2PLX7</accession>
<protein>
    <submittedName>
        <fullName evidence="3">Glycoside hydrolase family 3 C-terminal domain-containing protein</fullName>
    </submittedName>
</protein>
<evidence type="ECO:0000259" key="2">
    <source>
        <dbReference type="SMART" id="SM01217"/>
    </source>
</evidence>
<dbReference type="PRINTS" id="PR00133">
    <property type="entry name" value="GLHYDRLASE3"/>
</dbReference>
<dbReference type="PANTHER" id="PTHR30620:SF123">
    <property type="entry name" value="BETA-XYLOSIDASE"/>
    <property type="match status" value="1"/>
</dbReference>
<dbReference type="Gene3D" id="2.60.40.10">
    <property type="entry name" value="Immunoglobulins"/>
    <property type="match status" value="1"/>
</dbReference>
<organism evidence="3 4">
    <name type="scientific">Candidatus Blautia merdavium</name>
    <dbReference type="NCBI Taxonomy" id="2838494"/>
    <lineage>
        <taxon>Bacteria</taxon>
        <taxon>Bacillati</taxon>
        <taxon>Bacillota</taxon>
        <taxon>Clostridia</taxon>
        <taxon>Lachnospirales</taxon>
        <taxon>Lachnospiraceae</taxon>
        <taxon>Blautia</taxon>
    </lineage>
</organism>
<dbReference type="Pfam" id="PF14310">
    <property type="entry name" value="Fn3-like"/>
    <property type="match status" value="1"/>
</dbReference>
<dbReference type="InterPro" id="IPR051915">
    <property type="entry name" value="Cellulose_Degrad_GH3"/>
</dbReference>
<keyword evidence="1 3" id="KW-0378">Hydrolase</keyword>
<dbReference type="InterPro" id="IPR001764">
    <property type="entry name" value="Glyco_hydro_3_N"/>
</dbReference>
<dbReference type="InterPro" id="IPR026891">
    <property type="entry name" value="Fn3-like"/>
</dbReference>
<dbReference type="GO" id="GO:0009251">
    <property type="term" value="P:glucan catabolic process"/>
    <property type="evidence" value="ECO:0007669"/>
    <property type="project" value="TreeGrafter"/>
</dbReference>
<comment type="caution">
    <text evidence="3">The sequence shown here is derived from an EMBL/GenBank/DDBJ whole genome shotgun (WGS) entry which is preliminary data.</text>
</comment>
<dbReference type="SUPFAM" id="SSF51445">
    <property type="entry name" value="(Trans)glycosidases"/>
    <property type="match status" value="1"/>
</dbReference>
<reference evidence="3" key="2">
    <citation type="submission" date="2021-04" db="EMBL/GenBank/DDBJ databases">
        <authorList>
            <person name="Gilroy R."/>
        </authorList>
    </citation>
    <scope>NUCLEOTIDE SEQUENCE</scope>
    <source>
        <strain evidence="3">ChiBcec2-3848</strain>
    </source>
</reference>
<evidence type="ECO:0000256" key="1">
    <source>
        <dbReference type="ARBA" id="ARBA00022801"/>
    </source>
</evidence>
<dbReference type="InterPro" id="IPR002772">
    <property type="entry name" value="Glyco_hydro_3_C"/>
</dbReference>
<dbReference type="EMBL" id="DWVZ01000047">
    <property type="protein sequence ID" value="HJC62723.1"/>
    <property type="molecule type" value="Genomic_DNA"/>
</dbReference>
<dbReference type="GO" id="GO:0008422">
    <property type="term" value="F:beta-glucosidase activity"/>
    <property type="evidence" value="ECO:0007669"/>
    <property type="project" value="TreeGrafter"/>
</dbReference>
<name>A0A9D2PLX7_9FIRM</name>
<dbReference type="InterPro" id="IPR017853">
    <property type="entry name" value="GH"/>
</dbReference>
<feature type="domain" description="Fibronectin type III-like" evidence="2">
    <location>
        <begin position="713"/>
        <end position="782"/>
    </location>
</feature>
<dbReference type="InterPro" id="IPR036881">
    <property type="entry name" value="Glyco_hydro_3_C_sf"/>
</dbReference>
<dbReference type="Pfam" id="PF01915">
    <property type="entry name" value="Glyco_hydro_3_C"/>
    <property type="match status" value="1"/>
</dbReference>
<evidence type="ECO:0000313" key="3">
    <source>
        <dbReference type="EMBL" id="HJC62723.1"/>
    </source>
</evidence>
<dbReference type="SUPFAM" id="SSF52279">
    <property type="entry name" value="Beta-D-glucan exohydrolase, C-terminal domain"/>
    <property type="match status" value="1"/>
</dbReference>
<gene>
    <name evidence="3" type="ORF">H9753_03760</name>
</gene>
<dbReference type="Gene3D" id="3.40.50.1700">
    <property type="entry name" value="Glycoside hydrolase family 3 C-terminal domain"/>
    <property type="match status" value="1"/>
</dbReference>
<dbReference type="Proteomes" id="UP000823886">
    <property type="component" value="Unassembled WGS sequence"/>
</dbReference>
<dbReference type="PANTHER" id="PTHR30620">
    <property type="entry name" value="PERIPLASMIC BETA-GLUCOSIDASE-RELATED"/>
    <property type="match status" value="1"/>
</dbReference>
<dbReference type="SMART" id="SM01217">
    <property type="entry name" value="Fn3_like"/>
    <property type="match status" value="1"/>
</dbReference>
<sequence length="795" mass="86896">MKEKFRDSSLSPRERAEDLLGRLSTREKVGQLNQRLYGFHAYECREGKVSPSPEFLEEVKRWGGLGVLYGLYRADPWSGRYYENGLWGERAKEAYNLLQRIVIENSRFGIPMLLSTECPHGHQALDGYLLPVNLAMGAAFHPELAEQAYRVCADQLAKLGVDLALISMLDVLRDPRWGRSEECFGEDPYLAARYARAVVKGMRSGGVGVVAKHFAAQGETTGGVNASAARIGERELREIHFPPMAAAAEAGAAGVMAAYNEIDGIPCHANPWLLGQVLREEMGFDGIVMADGFAVDRLEVLTQSTLAAGAQALNAGVDVSLWDEGFTRLEEALEKGLISEERLDEAVLRVLELKFERGLFEHPYLGEDTGEDGGSVQAAADCRTEKLCCGDGQQDGAQNPKPEQTESLELARESVILLKNQGEILPLPTDKPLRIALIHPGGEDVYSQLGDYTPPVREGSYVTLEQGLKEAVKRYPQLSLTICGEQGTEEGCRAAALAASQSDAAVLLLGGSSSRFGEVVFDKNGAAITQGAPCMDCGEGVDLSSLQLPADQLRVAQAVYSQKTPVITIVNAGRPYDISQIAERSEGILYSFYPGPWGGQALAEILLGEVSPSGRLPASLPSGCGRLPVYYNYRASYDAMHYCDGKDGALYSFGYGLGYGEVSYSNFQVTDKKTAAGTPEEGVFADEGLLADEQLFAEIRFRVENTTDRQLWAVPMLFISRRTGCVVPRAAELKGFTKVLLKPQEVKELCLKLTEQKMRVWGRNGCYEPETGAVILEIRDGNRKLWTEEVRGKKD</sequence>
<dbReference type="Pfam" id="PF00933">
    <property type="entry name" value="Glyco_hydro_3"/>
    <property type="match status" value="1"/>
</dbReference>